<dbReference type="FunFam" id="1.10.287.110:FF:000073">
    <property type="entry name" value="DnaJ domain protein"/>
    <property type="match status" value="1"/>
</dbReference>
<feature type="compositionally biased region" description="Basic and acidic residues" evidence="1">
    <location>
        <begin position="151"/>
        <end position="177"/>
    </location>
</feature>
<dbReference type="InterPro" id="IPR050817">
    <property type="entry name" value="DjlA_DnaK_co-chaperone"/>
</dbReference>
<dbReference type="EMBL" id="KZ613954">
    <property type="protein sequence ID" value="PMD34461.1"/>
    <property type="molecule type" value="Genomic_DNA"/>
</dbReference>
<feature type="domain" description="J" evidence="2">
    <location>
        <begin position="8"/>
        <end position="76"/>
    </location>
</feature>
<feature type="compositionally biased region" description="Basic and acidic residues" evidence="1">
    <location>
        <begin position="129"/>
        <end position="139"/>
    </location>
</feature>
<dbReference type="SMART" id="SM00271">
    <property type="entry name" value="DnaJ"/>
    <property type="match status" value="1"/>
</dbReference>
<sequence>METTLPPDPYKLLGVSKDAKLPEIRSAHRKLVLKCHPDKVQDAALKAIKQEEFQKVQQAYELLSDDIRRMQYDDQVKLFELRKEMGRGNPTPRSNPFEYQVKTAEPRPSSYERPAPAAKVYSYPAGVPRSHEDLYEEPLRNIPKKSSSYDSSDRRRREEEKRDEEERQRQREKESKRSTHSKKEKSRDKDRRRGAEEK</sequence>
<dbReference type="CDD" id="cd06257">
    <property type="entry name" value="DnaJ"/>
    <property type="match status" value="1"/>
</dbReference>
<dbReference type="Gene3D" id="1.10.287.110">
    <property type="entry name" value="DnaJ domain"/>
    <property type="match status" value="1"/>
</dbReference>
<dbReference type="PROSITE" id="PS50076">
    <property type="entry name" value="DNAJ_2"/>
    <property type="match status" value="1"/>
</dbReference>
<evidence type="ECO:0000313" key="3">
    <source>
        <dbReference type="EMBL" id="PMD34461.1"/>
    </source>
</evidence>
<dbReference type="STRING" id="1149755.A0A2J6R7H0"/>
<gene>
    <name evidence="3" type="ORF">L207DRAFT_386866</name>
</gene>
<accession>A0A2J6R7H0</accession>
<proteinExistence type="predicted"/>
<evidence type="ECO:0000313" key="4">
    <source>
        <dbReference type="Proteomes" id="UP000235786"/>
    </source>
</evidence>
<dbReference type="AlphaFoldDB" id="A0A2J6R7H0"/>
<dbReference type="PANTHER" id="PTHR24074">
    <property type="entry name" value="CO-CHAPERONE PROTEIN DJLA"/>
    <property type="match status" value="1"/>
</dbReference>
<dbReference type="InterPro" id="IPR018253">
    <property type="entry name" value="DnaJ_domain_CS"/>
</dbReference>
<dbReference type="SUPFAM" id="SSF46565">
    <property type="entry name" value="Chaperone J-domain"/>
    <property type="match status" value="1"/>
</dbReference>
<dbReference type="InterPro" id="IPR036869">
    <property type="entry name" value="J_dom_sf"/>
</dbReference>
<dbReference type="Proteomes" id="UP000235786">
    <property type="component" value="Unassembled WGS sequence"/>
</dbReference>
<reference evidence="3 4" key="1">
    <citation type="submission" date="2016-04" db="EMBL/GenBank/DDBJ databases">
        <title>A degradative enzymes factory behind the ericoid mycorrhizal symbiosis.</title>
        <authorList>
            <consortium name="DOE Joint Genome Institute"/>
            <person name="Martino E."/>
            <person name="Morin E."/>
            <person name="Grelet G."/>
            <person name="Kuo A."/>
            <person name="Kohler A."/>
            <person name="Daghino S."/>
            <person name="Barry K."/>
            <person name="Choi C."/>
            <person name="Cichocki N."/>
            <person name="Clum A."/>
            <person name="Copeland A."/>
            <person name="Hainaut M."/>
            <person name="Haridas S."/>
            <person name="Labutti K."/>
            <person name="Lindquist E."/>
            <person name="Lipzen A."/>
            <person name="Khouja H.-R."/>
            <person name="Murat C."/>
            <person name="Ohm R."/>
            <person name="Olson A."/>
            <person name="Spatafora J."/>
            <person name="Veneault-Fourrey C."/>
            <person name="Henrissat B."/>
            <person name="Grigoriev I."/>
            <person name="Martin F."/>
            <person name="Perotto S."/>
        </authorList>
    </citation>
    <scope>NUCLEOTIDE SEQUENCE [LARGE SCALE GENOMIC DNA]</scope>
    <source>
        <strain evidence="3 4">F</strain>
    </source>
</reference>
<feature type="non-terminal residue" evidence="3">
    <location>
        <position position="198"/>
    </location>
</feature>
<dbReference type="Pfam" id="PF00226">
    <property type="entry name" value="DnaJ"/>
    <property type="match status" value="1"/>
</dbReference>
<protein>
    <submittedName>
        <fullName evidence="3">DnaJ-domain-containing protein</fullName>
    </submittedName>
</protein>
<feature type="compositionally biased region" description="Basic and acidic residues" evidence="1">
    <location>
        <begin position="185"/>
        <end position="198"/>
    </location>
</feature>
<name>A0A2J6R7H0_HYAVF</name>
<evidence type="ECO:0000259" key="2">
    <source>
        <dbReference type="PROSITE" id="PS50076"/>
    </source>
</evidence>
<organism evidence="3 4">
    <name type="scientific">Hyaloscypha variabilis (strain UAMH 11265 / GT02V1 / F)</name>
    <name type="common">Meliniomyces variabilis</name>
    <dbReference type="NCBI Taxonomy" id="1149755"/>
    <lineage>
        <taxon>Eukaryota</taxon>
        <taxon>Fungi</taxon>
        <taxon>Dikarya</taxon>
        <taxon>Ascomycota</taxon>
        <taxon>Pezizomycotina</taxon>
        <taxon>Leotiomycetes</taxon>
        <taxon>Helotiales</taxon>
        <taxon>Hyaloscyphaceae</taxon>
        <taxon>Hyaloscypha</taxon>
        <taxon>Hyaloscypha variabilis</taxon>
    </lineage>
</organism>
<evidence type="ECO:0000256" key="1">
    <source>
        <dbReference type="SAM" id="MobiDB-lite"/>
    </source>
</evidence>
<dbReference type="OrthoDB" id="10250354at2759"/>
<feature type="region of interest" description="Disordered" evidence="1">
    <location>
        <begin position="83"/>
        <end position="198"/>
    </location>
</feature>
<keyword evidence="4" id="KW-1185">Reference proteome</keyword>
<dbReference type="PROSITE" id="PS00636">
    <property type="entry name" value="DNAJ_1"/>
    <property type="match status" value="1"/>
</dbReference>
<dbReference type="InterPro" id="IPR001623">
    <property type="entry name" value="DnaJ_domain"/>
</dbReference>
<dbReference type="PRINTS" id="PR00625">
    <property type="entry name" value="JDOMAIN"/>
</dbReference>